<gene>
    <name evidence="7" type="ORF">Afil01_15670</name>
</gene>
<feature type="domain" description="ABC transporter" evidence="6">
    <location>
        <begin position="2"/>
        <end position="226"/>
    </location>
</feature>
<dbReference type="Proteomes" id="UP001165079">
    <property type="component" value="Unassembled WGS sequence"/>
</dbReference>
<evidence type="ECO:0000256" key="3">
    <source>
        <dbReference type="ARBA" id="ARBA00022741"/>
    </source>
</evidence>
<keyword evidence="2" id="KW-0813">Transport</keyword>
<keyword evidence="5" id="KW-0029">Amino-acid transport</keyword>
<evidence type="ECO:0000256" key="4">
    <source>
        <dbReference type="ARBA" id="ARBA00022840"/>
    </source>
</evidence>
<evidence type="ECO:0000313" key="8">
    <source>
        <dbReference type="Proteomes" id="UP001165079"/>
    </source>
</evidence>
<dbReference type="AlphaFoldDB" id="A0A9W6W9L6"/>
<sequence>MLTVSDLRAGYHGGEVLRGVSLTVTGVHALLGHNGAGKTTFAHAVAGLLPLTSGSIDVDERPVERLAAHRRARLGLRLVPQGRRCFASLSVAEHLSLARRPGPWTAERVYEVFPGLAARRSHPGGKLSGGEQQMLALGRALVGQPRVLLLDEPAEGLVPALATAIADVVGVLRGEGVAVLVTAPAWDTVARVADEITVLTTGRVTAEFTGEEARAKPELVADALRL</sequence>
<proteinExistence type="inferred from homology"/>
<protein>
    <submittedName>
        <fullName evidence="7">ABC transporter ATP-binding protein</fullName>
    </submittedName>
</protein>
<dbReference type="PANTHER" id="PTHR43820">
    <property type="entry name" value="HIGH-AFFINITY BRANCHED-CHAIN AMINO ACID TRANSPORT ATP-BINDING PROTEIN LIVF"/>
    <property type="match status" value="1"/>
</dbReference>
<dbReference type="RefSeq" id="WP_285661921.1">
    <property type="nucleotide sequence ID" value="NZ_BSTX01000001.1"/>
</dbReference>
<dbReference type="GO" id="GO:0015658">
    <property type="term" value="F:branched-chain amino acid transmembrane transporter activity"/>
    <property type="evidence" value="ECO:0007669"/>
    <property type="project" value="TreeGrafter"/>
</dbReference>
<dbReference type="Pfam" id="PF00005">
    <property type="entry name" value="ABC_tran"/>
    <property type="match status" value="1"/>
</dbReference>
<evidence type="ECO:0000259" key="6">
    <source>
        <dbReference type="PROSITE" id="PS50893"/>
    </source>
</evidence>
<dbReference type="PANTHER" id="PTHR43820:SF4">
    <property type="entry name" value="HIGH-AFFINITY BRANCHED-CHAIN AMINO ACID TRANSPORT ATP-BINDING PROTEIN LIVF"/>
    <property type="match status" value="1"/>
</dbReference>
<dbReference type="InterPro" id="IPR003593">
    <property type="entry name" value="AAA+_ATPase"/>
</dbReference>
<dbReference type="InterPro" id="IPR003439">
    <property type="entry name" value="ABC_transporter-like_ATP-bd"/>
</dbReference>
<keyword evidence="3" id="KW-0547">Nucleotide-binding</keyword>
<keyword evidence="4 7" id="KW-0067">ATP-binding</keyword>
<evidence type="ECO:0000256" key="1">
    <source>
        <dbReference type="ARBA" id="ARBA00005417"/>
    </source>
</evidence>
<name>A0A9W6W9L6_9ACTN</name>
<accession>A0A9W6W9L6</accession>
<comment type="similarity">
    <text evidence="1">Belongs to the ABC transporter superfamily.</text>
</comment>
<keyword evidence="8" id="KW-1185">Reference proteome</keyword>
<dbReference type="SUPFAM" id="SSF52540">
    <property type="entry name" value="P-loop containing nucleoside triphosphate hydrolases"/>
    <property type="match status" value="1"/>
</dbReference>
<dbReference type="PROSITE" id="PS00211">
    <property type="entry name" value="ABC_TRANSPORTER_1"/>
    <property type="match status" value="1"/>
</dbReference>
<comment type="caution">
    <text evidence="7">The sequence shown here is derived from an EMBL/GenBank/DDBJ whole genome shotgun (WGS) entry which is preliminary data.</text>
</comment>
<dbReference type="InterPro" id="IPR017871">
    <property type="entry name" value="ABC_transporter-like_CS"/>
</dbReference>
<dbReference type="EMBL" id="BSTX01000001">
    <property type="protein sequence ID" value="GLZ76760.1"/>
    <property type="molecule type" value="Genomic_DNA"/>
</dbReference>
<dbReference type="PROSITE" id="PS50893">
    <property type="entry name" value="ABC_TRANSPORTER_2"/>
    <property type="match status" value="1"/>
</dbReference>
<dbReference type="GO" id="GO:0015807">
    <property type="term" value="P:L-amino acid transport"/>
    <property type="evidence" value="ECO:0007669"/>
    <property type="project" value="TreeGrafter"/>
</dbReference>
<evidence type="ECO:0000256" key="5">
    <source>
        <dbReference type="ARBA" id="ARBA00022970"/>
    </source>
</evidence>
<dbReference type="InterPro" id="IPR052156">
    <property type="entry name" value="BCAA_Transport_ATP-bd_LivF"/>
</dbReference>
<dbReference type="InterPro" id="IPR027417">
    <property type="entry name" value="P-loop_NTPase"/>
</dbReference>
<dbReference type="Gene3D" id="3.40.50.300">
    <property type="entry name" value="P-loop containing nucleotide triphosphate hydrolases"/>
    <property type="match status" value="1"/>
</dbReference>
<dbReference type="GO" id="GO:0016887">
    <property type="term" value="F:ATP hydrolysis activity"/>
    <property type="evidence" value="ECO:0007669"/>
    <property type="project" value="InterPro"/>
</dbReference>
<dbReference type="GO" id="GO:0005524">
    <property type="term" value="F:ATP binding"/>
    <property type="evidence" value="ECO:0007669"/>
    <property type="project" value="UniProtKB-KW"/>
</dbReference>
<reference evidence="7" key="1">
    <citation type="submission" date="2023-03" db="EMBL/GenBank/DDBJ databases">
        <title>Actinorhabdospora filicis NBRC 111898.</title>
        <authorList>
            <person name="Ichikawa N."/>
            <person name="Sato H."/>
            <person name="Tonouchi N."/>
        </authorList>
    </citation>
    <scope>NUCLEOTIDE SEQUENCE</scope>
    <source>
        <strain evidence="7">NBRC 111898</strain>
    </source>
</reference>
<dbReference type="SMART" id="SM00382">
    <property type="entry name" value="AAA"/>
    <property type="match status" value="1"/>
</dbReference>
<evidence type="ECO:0000256" key="2">
    <source>
        <dbReference type="ARBA" id="ARBA00022448"/>
    </source>
</evidence>
<evidence type="ECO:0000313" key="7">
    <source>
        <dbReference type="EMBL" id="GLZ76760.1"/>
    </source>
</evidence>
<organism evidence="7 8">
    <name type="scientific">Actinorhabdospora filicis</name>
    <dbReference type="NCBI Taxonomy" id="1785913"/>
    <lineage>
        <taxon>Bacteria</taxon>
        <taxon>Bacillati</taxon>
        <taxon>Actinomycetota</taxon>
        <taxon>Actinomycetes</taxon>
        <taxon>Micromonosporales</taxon>
        <taxon>Micromonosporaceae</taxon>
        <taxon>Actinorhabdospora</taxon>
    </lineage>
</organism>